<evidence type="ECO:0000313" key="5">
    <source>
        <dbReference type="Proteomes" id="UP000664203"/>
    </source>
</evidence>
<dbReference type="CDD" id="cd08249">
    <property type="entry name" value="enoyl_reductase_like"/>
    <property type="match status" value="1"/>
</dbReference>
<dbReference type="PANTHER" id="PTHR45348">
    <property type="entry name" value="HYPOTHETICAL OXIDOREDUCTASE (EUROFUNG)"/>
    <property type="match status" value="1"/>
</dbReference>
<dbReference type="SUPFAM" id="SSF51735">
    <property type="entry name" value="NAD(P)-binding Rossmann-fold domains"/>
    <property type="match status" value="1"/>
</dbReference>
<dbReference type="InterPro" id="IPR013154">
    <property type="entry name" value="ADH-like_N"/>
</dbReference>
<evidence type="ECO:0000256" key="1">
    <source>
        <dbReference type="ARBA" id="ARBA00008072"/>
    </source>
</evidence>
<sequence>MANHAAIIPSPKAQLEVITRPIPTPAPHQILIRNRALATNPVDWKIQELDLMIKSYPTILGTDVAGTVEEVGASVTRFQKGDRVAAFAMFLSQMDEAGFQEYVLANEGCSTKIPQSMSFEEGSLLPMAVATSGVAIFANLGVPTSGGQKGGFLVWSGASSVGSGAVQIAAAMGFDVFTVASPRHHAYVKTLGAKFVFDYSNPDVVSEIVTAAKEAGIELKLAYDAISENGTSATCVQVLHQFGGGKLCLTLSTPEEAEPPENVEVSRTLANRIGMDWKEGGTWLFNDWLEKALLDGSYKPSPGIQIVEGGLASVQKALDLHRKGVSGKKLVLPLE</sequence>
<dbReference type="SMART" id="SM00829">
    <property type="entry name" value="PKS_ER"/>
    <property type="match status" value="1"/>
</dbReference>
<dbReference type="OrthoDB" id="48317at2759"/>
<evidence type="ECO:0000256" key="2">
    <source>
        <dbReference type="ARBA" id="ARBA00023002"/>
    </source>
</evidence>
<organism evidence="4 5">
    <name type="scientific">Alectoria fallacina</name>
    <dbReference type="NCBI Taxonomy" id="1903189"/>
    <lineage>
        <taxon>Eukaryota</taxon>
        <taxon>Fungi</taxon>
        <taxon>Dikarya</taxon>
        <taxon>Ascomycota</taxon>
        <taxon>Pezizomycotina</taxon>
        <taxon>Lecanoromycetes</taxon>
        <taxon>OSLEUM clade</taxon>
        <taxon>Lecanoromycetidae</taxon>
        <taxon>Lecanorales</taxon>
        <taxon>Lecanorineae</taxon>
        <taxon>Parmeliaceae</taxon>
        <taxon>Alectoria</taxon>
    </lineage>
</organism>
<dbReference type="EMBL" id="CAJPDR010000956">
    <property type="protein sequence ID" value="CAF9943272.1"/>
    <property type="molecule type" value="Genomic_DNA"/>
</dbReference>
<dbReference type="Gene3D" id="3.40.50.720">
    <property type="entry name" value="NAD(P)-binding Rossmann-like Domain"/>
    <property type="match status" value="1"/>
</dbReference>
<comment type="caution">
    <text evidence="4">The sequence shown here is derived from an EMBL/GenBank/DDBJ whole genome shotgun (WGS) entry which is preliminary data.</text>
</comment>
<dbReference type="Gene3D" id="3.90.180.10">
    <property type="entry name" value="Medium-chain alcohol dehydrogenases, catalytic domain"/>
    <property type="match status" value="1"/>
</dbReference>
<evidence type="ECO:0000259" key="3">
    <source>
        <dbReference type="SMART" id="SM00829"/>
    </source>
</evidence>
<dbReference type="PANTHER" id="PTHR45348:SF2">
    <property type="entry name" value="ZINC-TYPE ALCOHOL DEHYDROGENASE-LIKE PROTEIN C2E1P3.01"/>
    <property type="match status" value="1"/>
</dbReference>
<dbReference type="SUPFAM" id="SSF50129">
    <property type="entry name" value="GroES-like"/>
    <property type="match status" value="1"/>
</dbReference>
<keyword evidence="2" id="KW-0560">Oxidoreductase</keyword>
<gene>
    <name evidence="4" type="ORF">ALECFALPRED_010975</name>
</gene>
<comment type="similarity">
    <text evidence="1">Belongs to the zinc-containing alcohol dehydrogenase family.</text>
</comment>
<dbReference type="Proteomes" id="UP000664203">
    <property type="component" value="Unassembled WGS sequence"/>
</dbReference>
<keyword evidence="5" id="KW-1185">Reference proteome</keyword>
<dbReference type="AlphaFoldDB" id="A0A8H3J9U3"/>
<feature type="domain" description="Enoyl reductase (ER)" evidence="3">
    <location>
        <begin position="12"/>
        <end position="273"/>
    </location>
</feature>
<dbReference type="InterPro" id="IPR047122">
    <property type="entry name" value="Trans-enoyl_RdTase-like"/>
</dbReference>
<dbReference type="InterPro" id="IPR011032">
    <property type="entry name" value="GroES-like_sf"/>
</dbReference>
<dbReference type="InterPro" id="IPR036291">
    <property type="entry name" value="NAD(P)-bd_dom_sf"/>
</dbReference>
<name>A0A8H3J9U3_9LECA</name>
<dbReference type="Pfam" id="PF00107">
    <property type="entry name" value="ADH_zinc_N"/>
    <property type="match status" value="1"/>
</dbReference>
<reference evidence="4" key="1">
    <citation type="submission" date="2021-03" db="EMBL/GenBank/DDBJ databases">
        <authorList>
            <person name="Tagirdzhanova G."/>
        </authorList>
    </citation>
    <scope>NUCLEOTIDE SEQUENCE</scope>
</reference>
<dbReference type="InterPro" id="IPR020843">
    <property type="entry name" value="ER"/>
</dbReference>
<protein>
    <recommendedName>
        <fullName evidence="3">Enoyl reductase (ER) domain-containing protein</fullName>
    </recommendedName>
</protein>
<dbReference type="Pfam" id="PF08240">
    <property type="entry name" value="ADH_N"/>
    <property type="match status" value="1"/>
</dbReference>
<evidence type="ECO:0000313" key="4">
    <source>
        <dbReference type="EMBL" id="CAF9943272.1"/>
    </source>
</evidence>
<dbReference type="GO" id="GO:0016651">
    <property type="term" value="F:oxidoreductase activity, acting on NAD(P)H"/>
    <property type="evidence" value="ECO:0007669"/>
    <property type="project" value="InterPro"/>
</dbReference>
<accession>A0A8H3J9U3</accession>
<proteinExistence type="inferred from homology"/>
<dbReference type="InterPro" id="IPR013149">
    <property type="entry name" value="ADH-like_C"/>
</dbReference>